<dbReference type="Proteomes" id="UP000529637">
    <property type="component" value="Unassembled WGS sequence"/>
</dbReference>
<dbReference type="InterPro" id="IPR020613">
    <property type="entry name" value="Thiolase_CS"/>
</dbReference>
<evidence type="ECO:0000259" key="6">
    <source>
        <dbReference type="Pfam" id="PF00108"/>
    </source>
</evidence>
<keyword evidence="3 5" id="KW-0012">Acyltransferase</keyword>
<evidence type="ECO:0000256" key="4">
    <source>
        <dbReference type="PIRSR" id="PIRSR000429-1"/>
    </source>
</evidence>
<dbReference type="InterPro" id="IPR020610">
    <property type="entry name" value="Thiolase_AS"/>
</dbReference>
<dbReference type="PROSITE" id="PS00098">
    <property type="entry name" value="THIOLASE_1"/>
    <property type="match status" value="1"/>
</dbReference>
<dbReference type="GO" id="GO:0003988">
    <property type="term" value="F:acetyl-CoA C-acyltransferase activity"/>
    <property type="evidence" value="ECO:0007669"/>
    <property type="project" value="UniProtKB-ARBA"/>
</dbReference>
<feature type="domain" description="Thiolase C-terminal" evidence="7">
    <location>
        <begin position="272"/>
        <end position="393"/>
    </location>
</feature>
<dbReference type="InterPro" id="IPR020615">
    <property type="entry name" value="Thiolase_acyl_enz_int_AS"/>
</dbReference>
<protein>
    <submittedName>
        <fullName evidence="8">Beta-ketothiolase BktB</fullName>
    </submittedName>
</protein>
<proteinExistence type="inferred from homology"/>
<comment type="caution">
    <text evidence="8">The sequence shown here is derived from an EMBL/GenBank/DDBJ whole genome shotgun (WGS) entry which is preliminary data.</text>
</comment>
<gene>
    <name evidence="8" type="primary">bktB</name>
    <name evidence="8" type="ORF">HQN59_01815</name>
</gene>
<dbReference type="NCBIfam" id="NF006552">
    <property type="entry name" value="PRK09051.1"/>
    <property type="match status" value="1"/>
</dbReference>
<dbReference type="RefSeq" id="WP_176065479.1">
    <property type="nucleotide sequence ID" value="NZ_JABWMJ010000001.1"/>
</dbReference>
<dbReference type="NCBIfam" id="TIGR01930">
    <property type="entry name" value="AcCoA-C-Actrans"/>
    <property type="match status" value="1"/>
</dbReference>
<name>A0A7Y6TUZ0_9BURK</name>
<dbReference type="SUPFAM" id="SSF53901">
    <property type="entry name" value="Thiolase-like"/>
    <property type="match status" value="2"/>
</dbReference>
<dbReference type="EMBL" id="JABWMJ010000001">
    <property type="protein sequence ID" value="NUZ04488.1"/>
    <property type="molecule type" value="Genomic_DNA"/>
</dbReference>
<evidence type="ECO:0000256" key="1">
    <source>
        <dbReference type="ARBA" id="ARBA00010982"/>
    </source>
</evidence>
<evidence type="ECO:0000259" key="7">
    <source>
        <dbReference type="Pfam" id="PF02803"/>
    </source>
</evidence>
<dbReference type="PROSITE" id="PS00099">
    <property type="entry name" value="THIOLASE_3"/>
    <property type="match status" value="1"/>
</dbReference>
<dbReference type="InterPro" id="IPR016039">
    <property type="entry name" value="Thiolase-like"/>
</dbReference>
<dbReference type="CDD" id="cd00751">
    <property type="entry name" value="thiolase"/>
    <property type="match status" value="1"/>
</dbReference>
<evidence type="ECO:0000313" key="8">
    <source>
        <dbReference type="EMBL" id="NUZ04488.1"/>
    </source>
</evidence>
<reference evidence="8 9" key="1">
    <citation type="submission" date="2020-06" db="EMBL/GenBank/DDBJ databases">
        <title>Schlegella sp. ID0723 isolated from air conditioner.</title>
        <authorList>
            <person name="Kim D.Y."/>
            <person name="Kim D.-U."/>
        </authorList>
    </citation>
    <scope>NUCLEOTIDE SEQUENCE [LARGE SCALE GENOMIC DNA]</scope>
    <source>
        <strain evidence="8 9">ID0723</strain>
    </source>
</reference>
<feature type="active site" description="Acyl-thioester intermediate" evidence="4">
    <location>
        <position position="91"/>
    </location>
</feature>
<dbReference type="PIRSF" id="PIRSF000429">
    <property type="entry name" value="Ac-CoA_Ac_transf"/>
    <property type="match status" value="1"/>
</dbReference>
<dbReference type="Gene3D" id="3.40.47.10">
    <property type="match status" value="2"/>
</dbReference>
<dbReference type="FunFam" id="3.40.47.10:FF:000010">
    <property type="entry name" value="Acetyl-CoA acetyltransferase (Thiolase)"/>
    <property type="match status" value="1"/>
</dbReference>
<evidence type="ECO:0000313" key="9">
    <source>
        <dbReference type="Proteomes" id="UP000529637"/>
    </source>
</evidence>
<dbReference type="PANTHER" id="PTHR18919">
    <property type="entry name" value="ACETYL-COA C-ACYLTRANSFERASE"/>
    <property type="match status" value="1"/>
</dbReference>
<feature type="active site" description="Proton acceptor" evidence="4">
    <location>
        <position position="380"/>
    </location>
</feature>
<dbReference type="InterPro" id="IPR020617">
    <property type="entry name" value="Thiolase_C"/>
</dbReference>
<evidence type="ECO:0000256" key="2">
    <source>
        <dbReference type="ARBA" id="ARBA00022679"/>
    </source>
</evidence>
<dbReference type="InterPro" id="IPR002155">
    <property type="entry name" value="Thiolase"/>
</dbReference>
<organism evidence="8 9">
    <name type="scientific">Piscinibacter koreensis</name>
    <dbReference type="NCBI Taxonomy" id="2742824"/>
    <lineage>
        <taxon>Bacteria</taxon>
        <taxon>Pseudomonadati</taxon>
        <taxon>Pseudomonadota</taxon>
        <taxon>Betaproteobacteria</taxon>
        <taxon>Burkholderiales</taxon>
        <taxon>Sphaerotilaceae</taxon>
        <taxon>Piscinibacter</taxon>
    </lineage>
</organism>
<feature type="active site" description="Proton acceptor" evidence="4">
    <location>
        <position position="350"/>
    </location>
</feature>
<sequence length="394" mass="40448">MSKRDVMVLSAVRSAVGTFGGALADIEPAELAGTVMKEAVARSGVDPQAINYVTVGNTIPTEKRFAYVARVASIQAGLPMESVAMSVNRLCSSGLQAIVTTAQNILLGDCDIGIGGGVEVMSRSGYLSTAMRSGARMGDTQLTDMMVATLSDPFGVGHMGITAENLVAKWGLTREEQDALAAESHRRAAAAIAEGRFASQIVPIVKQTRKGEVVFDTDEHVKAGTTVESLAKLKPAFKKDGSVTAGNASGINDGASFVVLADAAVASSGGHRPLARLVSYAVAGVPNEIMGEGPIPASRLALKKAGLTLDRIDVVESNEAFAAQALAVARGLDLDPARTNVNGGAIALGHPIGASGAVIATKALHELQRIGGRYALVTMCIGGGQGIAAIFERA</sequence>
<dbReference type="AlphaFoldDB" id="A0A7Y6TUZ0"/>
<dbReference type="Pfam" id="PF00108">
    <property type="entry name" value="Thiolase_N"/>
    <property type="match status" value="1"/>
</dbReference>
<feature type="domain" description="Thiolase N-terminal" evidence="6">
    <location>
        <begin position="6"/>
        <end position="262"/>
    </location>
</feature>
<dbReference type="Pfam" id="PF02803">
    <property type="entry name" value="Thiolase_C"/>
    <property type="match status" value="1"/>
</dbReference>
<evidence type="ECO:0000256" key="3">
    <source>
        <dbReference type="ARBA" id="ARBA00023315"/>
    </source>
</evidence>
<dbReference type="PANTHER" id="PTHR18919:SF107">
    <property type="entry name" value="ACETYL-COA ACETYLTRANSFERASE, CYTOSOLIC"/>
    <property type="match status" value="1"/>
</dbReference>
<accession>A0A7Y6TUZ0</accession>
<dbReference type="PROSITE" id="PS00737">
    <property type="entry name" value="THIOLASE_2"/>
    <property type="match status" value="1"/>
</dbReference>
<dbReference type="GO" id="GO:0044281">
    <property type="term" value="P:small molecule metabolic process"/>
    <property type="evidence" value="ECO:0007669"/>
    <property type="project" value="UniProtKB-ARBA"/>
</dbReference>
<keyword evidence="9" id="KW-1185">Reference proteome</keyword>
<dbReference type="InterPro" id="IPR020616">
    <property type="entry name" value="Thiolase_N"/>
</dbReference>
<keyword evidence="2 5" id="KW-0808">Transferase</keyword>
<comment type="similarity">
    <text evidence="1 5">Belongs to the thiolase-like superfamily. Thiolase family.</text>
</comment>
<evidence type="ECO:0000256" key="5">
    <source>
        <dbReference type="RuleBase" id="RU003557"/>
    </source>
</evidence>